<keyword evidence="2" id="KW-1185">Reference proteome</keyword>
<evidence type="ECO:0000313" key="2">
    <source>
        <dbReference type="Proteomes" id="UP001236500"/>
    </source>
</evidence>
<dbReference type="EMBL" id="CP118605">
    <property type="protein sequence ID" value="WGL18354.1"/>
    <property type="molecule type" value="Genomic_DNA"/>
</dbReference>
<evidence type="ECO:0000313" key="1">
    <source>
        <dbReference type="EMBL" id="WGL18354.1"/>
    </source>
</evidence>
<accession>A0ABY8NJ36</accession>
<dbReference type="InterPro" id="IPR010836">
    <property type="entry name" value="SapC"/>
</dbReference>
<reference evidence="1 2" key="1">
    <citation type="submission" date="2023-02" db="EMBL/GenBank/DDBJ databases">
        <title>Description and genomic characterization of Microbulbifer bruguierae sp. nov., isolated from the sediment of mangrove plant Bruguiera sexangula.</title>
        <authorList>
            <person name="Long M."/>
        </authorList>
    </citation>
    <scope>NUCLEOTIDE SEQUENCE [LARGE SCALE GENOMIC DNA]</scope>
    <source>
        <strain evidence="1 2">H12</strain>
    </source>
</reference>
<proteinExistence type="predicted"/>
<dbReference type="RefSeq" id="WP_280322338.1">
    <property type="nucleotide sequence ID" value="NZ_CP118605.1"/>
</dbReference>
<name>A0ABY8NJ36_9GAMM</name>
<organism evidence="1 2">
    <name type="scientific">Microbulbifer bruguierae</name>
    <dbReference type="NCBI Taxonomy" id="3029061"/>
    <lineage>
        <taxon>Bacteria</taxon>
        <taxon>Pseudomonadati</taxon>
        <taxon>Pseudomonadota</taxon>
        <taxon>Gammaproteobacteria</taxon>
        <taxon>Cellvibrionales</taxon>
        <taxon>Microbulbiferaceae</taxon>
        <taxon>Microbulbifer</taxon>
    </lineage>
</organism>
<protein>
    <submittedName>
        <fullName evidence="1">SapC family protein</fullName>
    </submittedName>
</protein>
<gene>
    <name evidence="1" type="ORF">PVT68_08670</name>
</gene>
<dbReference type="Proteomes" id="UP001236500">
    <property type="component" value="Chromosome"/>
</dbReference>
<sequence length="239" mass="26718">MTQSVLLDNVNHHDLKVITGYSEKFGDNVNQVLTLPTEYLDIQKEYPIFFHRDNTSGEYQSVALLGLDRDENLFLDENGWNATYIPAVRARGPFLIGLQGASGSPMIHVDMDNPRVNRDRGQPVFLTHGGHSPYLERISGILQLIHRGVTESKGMFAAFESCGLIEPVRLELKLNEGEQYTIEHFSTISREKLAALDGAQLEALNRQGYLQLAFHVLASQGNVSRLIELKNRRSAAAVT</sequence>
<dbReference type="Pfam" id="PF07277">
    <property type="entry name" value="SapC"/>
    <property type="match status" value="1"/>
</dbReference>